<dbReference type="Gene3D" id="3.80.10.10">
    <property type="entry name" value="Ribonuclease Inhibitor"/>
    <property type="match status" value="4"/>
</dbReference>
<dbReference type="PANTHER" id="PTHR45661">
    <property type="entry name" value="SURFACE ANTIGEN"/>
    <property type="match status" value="1"/>
</dbReference>
<dbReference type="Proteomes" id="UP000184432">
    <property type="component" value="Unassembled WGS sequence"/>
</dbReference>
<keyword evidence="2" id="KW-1185">Reference proteome</keyword>
<dbReference type="AlphaFoldDB" id="A0A1M6A4W7"/>
<dbReference type="NCBIfam" id="TIGR04131">
    <property type="entry name" value="Bac_Flav_CTERM"/>
    <property type="match status" value="1"/>
</dbReference>
<reference evidence="2" key="1">
    <citation type="submission" date="2016-11" db="EMBL/GenBank/DDBJ databases">
        <authorList>
            <person name="Varghese N."/>
            <person name="Submissions S."/>
        </authorList>
    </citation>
    <scope>NUCLEOTIDE SEQUENCE [LARGE SCALE GENOMIC DNA]</scope>
    <source>
        <strain evidence="2">DSM 22623</strain>
    </source>
</reference>
<protein>
    <submittedName>
        <fullName evidence="1">Gliding motility-associated C-terminal domain-containing protein</fullName>
    </submittedName>
</protein>
<dbReference type="Pfam" id="PF13306">
    <property type="entry name" value="LRR_5"/>
    <property type="match status" value="4"/>
</dbReference>
<dbReference type="Gene3D" id="3.40.50.12480">
    <property type="match status" value="1"/>
</dbReference>
<name>A0A1M6A4W7_9FLAO</name>
<dbReference type="InterPro" id="IPR053139">
    <property type="entry name" value="Surface_bspA-like"/>
</dbReference>
<dbReference type="PANTHER" id="PTHR45661:SF3">
    <property type="entry name" value="IG-LIKE DOMAIN-CONTAINING PROTEIN"/>
    <property type="match status" value="1"/>
</dbReference>
<evidence type="ECO:0000313" key="1">
    <source>
        <dbReference type="EMBL" id="SHI31542.1"/>
    </source>
</evidence>
<sequence>MKKQVQLIISTIIMVWMSLAGYGQNVGDQFTVDAIKYEITSITTPEIRIVVYEGSATEVDIPGTVLHDGETYAVTLIGEDTDTFQGGVIRPFIGNGLTRVTIPNTVTTIGLGAFTNNKLTEVEIPNSVTHIRRWGFSGNNGLEELTIPANVEYIGPGAFFGNGDLIVRSQGNPPPEIHETAFNTPQGPTRKMALVVPFVSIQAYEDAGWKDLGFMSITSGAIILDGVIYGIIDTPNEVTVIGNIGVGFNMTIPPTVEIDGGTYPVTAIGDDAFLNPTLLTVVIPGTVKSIGSRAFYTRHINRVTVTAHEPPTLDADAFQYPYRHDKIKVIVPKGRVQAYKDAGWTGFNDIFSLIGQEHNNSGFIWEVTSTSPNEVKLKNYIGLSGVPTGGHVEIPSEVHYLPNSENDNIYTVTAIGDNAMRNTDSRSFTDEPEPVDRTLNTVQIPESVTKIGEGAFADNQLTHVDIPDGVTYIGESAFAYNQLTEVDIPGNVKSIGKDAFWQNQLSSVEISESVTSIGQRAFGHNELTEVTIPDGVTRIEQWIFSRNKLTKITIPANVEHIGYQAFFDNQLTEVTISGSLKNIDLYAFQNNPDLHLMTVEANDPPSLHEDTFTNPNRDQIDLVIPTGKKQEYLDNGWHGFRSISNGIFTVDDIKYGITSRTEVMVVDYIGMAKDVSIPETVDHSEEPYIVTAIKENAFQNKELASIEISSAVISIGELAFGNNQLTAIAIPNSVERIDSHAFYVNPDLVLVTVEANNPPMLHATAFANANRHQIDLVVPPGRIQAYKDNGWGGFRSISISTESILSQLIADFNRGFSPNADGIADTLVIEGLEKYKNNVVKIYDLSQRLLFSAHYGGLNDAWDGTHKGSLVPVGSYVCVIDYNESGLTHQTKMIYVNY</sequence>
<dbReference type="Pfam" id="PF13585">
    <property type="entry name" value="CHU_C"/>
    <property type="match status" value="1"/>
</dbReference>
<dbReference type="InterPro" id="IPR032675">
    <property type="entry name" value="LRR_dom_sf"/>
</dbReference>
<accession>A0A1M6A4W7</accession>
<dbReference type="InterPro" id="IPR026906">
    <property type="entry name" value="LRR_5"/>
</dbReference>
<organism evidence="1 2">
    <name type="scientific">Aquimarina spongiae</name>
    <dbReference type="NCBI Taxonomy" id="570521"/>
    <lineage>
        <taxon>Bacteria</taxon>
        <taxon>Pseudomonadati</taxon>
        <taxon>Bacteroidota</taxon>
        <taxon>Flavobacteriia</taxon>
        <taxon>Flavobacteriales</taxon>
        <taxon>Flavobacteriaceae</taxon>
        <taxon>Aquimarina</taxon>
    </lineage>
</organism>
<dbReference type="OrthoDB" id="1385830at2"/>
<gene>
    <name evidence="1" type="ORF">SAMN04488508_10190</name>
</gene>
<dbReference type="EMBL" id="FQYP01000001">
    <property type="protein sequence ID" value="SHI31542.1"/>
    <property type="molecule type" value="Genomic_DNA"/>
</dbReference>
<evidence type="ECO:0000313" key="2">
    <source>
        <dbReference type="Proteomes" id="UP000184432"/>
    </source>
</evidence>
<dbReference type="SUPFAM" id="SSF52058">
    <property type="entry name" value="L domain-like"/>
    <property type="match status" value="1"/>
</dbReference>
<proteinExistence type="predicted"/>
<dbReference type="InterPro" id="IPR026341">
    <property type="entry name" value="T9SS_type_B"/>
</dbReference>
<dbReference type="STRING" id="570521.SAMN04488508_10190"/>